<accession>A0ABW8VLK6</accession>
<sequence>MVSFELNPLQIECTLFFQENPYTFETLEGLAVRLGRNLEDLHPVLESLVENSILEVIGNGAQSIYRYIQPVWVDISEGPVWNGM</sequence>
<proteinExistence type="predicted"/>
<evidence type="ECO:0000313" key="1">
    <source>
        <dbReference type="EMBL" id="MFL8936275.1"/>
    </source>
</evidence>
<dbReference type="Proteomes" id="UP001628668">
    <property type="component" value="Unassembled WGS sequence"/>
</dbReference>
<gene>
    <name evidence="1" type="ORF">ACKA06_05680</name>
</gene>
<protein>
    <submittedName>
        <fullName evidence="1">Uncharacterized protein</fullName>
    </submittedName>
</protein>
<keyword evidence="2" id="KW-1185">Reference proteome</keyword>
<dbReference type="EMBL" id="JBJOSA010000003">
    <property type="protein sequence ID" value="MFL8936275.1"/>
    <property type="molecule type" value="Genomic_DNA"/>
</dbReference>
<organism evidence="1 2">
    <name type="scientific">Rossellomorea oryzaecorticis</name>
    <dbReference type="NCBI Taxonomy" id="1396505"/>
    <lineage>
        <taxon>Bacteria</taxon>
        <taxon>Bacillati</taxon>
        <taxon>Bacillota</taxon>
        <taxon>Bacilli</taxon>
        <taxon>Bacillales</taxon>
        <taxon>Bacillaceae</taxon>
        <taxon>Rossellomorea</taxon>
    </lineage>
</organism>
<reference evidence="1 2" key="1">
    <citation type="submission" date="2024-12" db="EMBL/GenBank/DDBJ databases">
        <authorList>
            <person name="Li X."/>
            <person name="Zhang D."/>
        </authorList>
    </citation>
    <scope>NUCLEOTIDE SEQUENCE [LARGE SCALE GENOMIC DNA]</scope>
    <source>
        <strain evidence="1 2">JCM19602</strain>
    </source>
</reference>
<dbReference type="RefSeq" id="WP_411159205.1">
    <property type="nucleotide sequence ID" value="NZ_JBJOSA010000003.1"/>
</dbReference>
<comment type="caution">
    <text evidence="1">The sequence shown here is derived from an EMBL/GenBank/DDBJ whole genome shotgun (WGS) entry which is preliminary data.</text>
</comment>
<evidence type="ECO:0000313" key="2">
    <source>
        <dbReference type="Proteomes" id="UP001628668"/>
    </source>
</evidence>
<name>A0ABW8VLK6_9BACI</name>